<dbReference type="Gene3D" id="2.60.40.10">
    <property type="entry name" value="Immunoglobulins"/>
    <property type="match status" value="5"/>
</dbReference>
<feature type="compositionally biased region" description="Polar residues" evidence="1">
    <location>
        <begin position="174"/>
        <end position="185"/>
    </location>
</feature>
<dbReference type="RefSeq" id="WP_408587502.1">
    <property type="nucleotide sequence ID" value="NZ_JBDLNU010000008.1"/>
</dbReference>
<keyword evidence="2" id="KW-0732">Signal</keyword>
<evidence type="ECO:0000256" key="1">
    <source>
        <dbReference type="SAM" id="MobiDB-lite"/>
    </source>
</evidence>
<dbReference type="PROSITE" id="PS51318">
    <property type="entry name" value="TAT"/>
    <property type="match status" value="1"/>
</dbReference>
<feature type="region of interest" description="Disordered" evidence="1">
    <location>
        <begin position="157"/>
        <end position="185"/>
    </location>
</feature>
<dbReference type="Pfam" id="PF16640">
    <property type="entry name" value="Big_3_5"/>
    <property type="match status" value="5"/>
</dbReference>
<dbReference type="PROSITE" id="PS50093">
    <property type="entry name" value="PKD"/>
    <property type="match status" value="1"/>
</dbReference>
<comment type="caution">
    <text evidence="4">The sequence shown here is derived from an EMBL/GenBank/DDBJ whole genome shotgun (WGS) entry which is preliminary data.</text>
</comment>
<dbReference type="InterPro" id="IPR032109">
    <property type="entry name" value="Big_3_5"/>
</dbReference>
<evidence type="ECO:0000256" key="2">
    <source>
        <dbReference type="SAM" id="SignalP"/>
    </source>
</evidence>
<dbReference type="SMART" id="SM00089">
    <property type="entry name" value="PKD"/>
    <property type="match status" value="3"/>
</dbReference>
<dbReference type="InterPro" id="IPR013783">
    <property type="entry name" value="Ig-like_fold"/>
</dbReference>
<reference evidence="4 5" key="1">
    <citation type="submission" date="2023-11" db="EMBL/GenBank/DDBJ databases">
        <authorList>
            <person name="Val-Calvo J."/>
            <person name="Scortti M."/>
            <person name="Vazquez-Boland J."/>
        </authorList>
    </citation>
    <scope>NUCLEOTIDE SEQUENCE [LARGE SCALE GENOMIC DNA]</scope>
    <source>
        <strain evidence="4 5">DSM 46662</strain>
    </source>
</reference>
<protein>
    <submittedName>
        <fullName evidence="4">Ig-like domain-containing protein</fullName>
    </submittedName>
</protein>
<name>A0ABW9G1W8_9NOCA</name>
<proteinExistence type="predicted"/>
<feature type="signal peptide" evidence="2">
    <location>
        <begin position="1"/>
        <end position="31"/>
    </location>
</feature>
<feature type="domain" description="PKD" evidence="3">
    <location>
        <begin position="464"/>
        <end position="557"/>
    </location>
</feature>
<evidence type="ECO:0000313" key="4">
    <source>
        <dbReference type="EMBL" id="MFM1731428.1"/>
    </source>
</evidence>
<dbReference type="EMBL" id="JBDLNU010000008">
    <property type="protein sequence ID" value="MFM1731428.1"/>
    <property type="molecule type" value="Genomic_DNA"/>
</dbReference>
<dbReference type="InterPro" id="IPR006311">
    <property type="entry name" value="TAT_signal"/>
</dbReference>
<dbReference type="Proteomes" id="UP001629744">
    <property type="component" value="Unassembled WGS sequence"/>
</dbReference>
<evidence type="ECO:0000259" key="3">
    <source>
        <dbReference type="PROSITE" id="PS50093"/>
    </source>
</evidence>
<organism evidence="4 5">
    <name type="scientific">Prescottella soli</name>
    <dbReference type="NCBI Taxonomy" id="1543852"/>
    <lineage>
        <taxon>Bacteria</taxon>
        <taxon>Bacillati</taxon>
        <taxon>Actinomycetota</taxon>
        <taxon>Actinomycetes</taxon>
        <taxon>Mycobacteriales</taxon>
        <taxon>Nocardiaceae</taxon>
        <taxon>Prescottella</taxon>
    </lineage>
</organism>
<dbReference type="InterPro" id="IPR022409">
    <property type="entry name" value="PKD/Chitinase_dom"/>
</dbReference>
<dbReference type="InterPro" id="IPR000601">
    <property type="entry name" value="PKD_dom"/>
</dbReference>
<accession>A0ABW9G1W8</accession>
<feature type="chain" id="PRO_5046206378" evidence="2">
    <location>
        <begin position="32"/>
        <end position="778"/>
    </location>
</feature>
<keyword evidence="5" id="KW-1185">Reference proteome</keyword>
<sequence length="778" mass="75814">MSSSLSRRCAAALTGATVVSASLLLATPASAATSTVNFTTTCRASAAINVTKTPAASVTVDAPATVAPGEQFTFRMQSNAQSFPNSDSGATTTNLSRLKNDFEIPSNATFVGATIVAGSGINLSGVAPSVIRVNDNGAADSNGTILRISGNNEVIGNGANNSGNSEGGIVAPKSQKNLDGTNNGNGDSWFRLPAIDVTMVAGQSGAIQPKIRTSGDAGSFNNDKNFSTQLAKASMFGTQWAPTRCSPRNSEGAALNAGAGPLATIRISAPDVATTTTLTVPPTAATGAPVQLTATVAPAEASGTVQFKDGDTNIGAPAPVSNGSASLSYSFGSVGAHSITAVYSGATGFASSTSAAQTVAVTPPSAATTTSITVPSTATTGLAVDLVAAVSPANATGTVQFKDGGANLGAPVRVTGGVATLSQAFTTTGAHSITAVFTGDAGFAASASGARVVTVSEPAPDAVATTTTVTAPASAEVGKAVTISASVSPKPVDGTVQFRDGATDLGSPVLVSDGTASITHTFTRGGSHSITAVYSGGVGSLGSTAAPVTVAVTASNIGTVTMLNAPGEAKAGASVDLWASVFDLVDGAQVPNGGTVQFRDGGTPIGNPVPVAGGVAKLTHTFATTGSHSITAVYSGAGAYAGSTTDAQNINVTVASVVDLSTATELGLPAGGTVGQPVTISARVVASQTPRGTVQFFDGDKPLGEAVQLIDGQASLTHTFTGTGSHSITAKYSGAAGFTASTSVSGALVISETGGGLPGIDTGSLSLGSLSGVGNATA</sequence>
<gene>
    <name evidence="4" type="ORF">ABEU19_004992</name>
</gene>
<feature type="compositionally biased region" description="Low complexity" evidence="1">
    <location>
        <begin position="157"/>
        <end position="168"/>
    </location>
</feature>
<evidence type="ECO:0000313" key="5">
    <source>
        <dbReference type="Proteomes" id="UP001629744"/>
    </source>
</evidence>